<dbReference type="EMBL" id="SDHY01000004">
    <property type="protein sequence ID" value="RXK48935.1"/>
    <property type="molecule type" value="Genomic_DNA"/>
</dbReference>
<dbReference type="RefSeq" id="WP_129027259.1">
    <property type="nucleotide sequence ID" value="NZ_SDHY01000004.1"/>
</dbReference>
<dbReference type="InterPro" id="IPR032675">
    <property type="entry name" value="LRR_dom_sf"/>
</dbReference>
<dbReference type="AlphaFoldDB" id="A0A4Q1BZP6"/>
<feature type="transmembrane region" description="Helical" evidence="1">
    <location>
        <begin position="77"/>
        <end position="96"/>
    </location>
</feature>
<sequence>MIDLMGHLHPFLVHFPIGILVIACVMIWLRAFRKTDFQSSISLLSMLGALTAGAACISGYLLSQSGDYQSSSVNPHQWWGIGTCLLAIALYFFHAYRTIISVLVFLALAITGHLGGELTYGANYLFQQKKSVISSKEIQRTLDSSLVALAKDTTVQVLNPTKKFPFQDEVLPILKNHCFQCHSSKKQKGKLRLDSELFIKKGGKEGAILLAGNPLKSHLYKYLILPEDDDLHMPPEGKKQLNSRQIAIIRRWIEIGAPFGEYTGALPSSAMDISSSENSSMDEVNSPANEAMVKPMKSLEPVNPEFILEAKNLGLSVSSVASHPAGLSVNFVNVKQLDAQVWQVAKKIQDHIFQIKLGKRKDVAVEELLNFPQLEQLNLEQSNIQDKDLEILGRLPNLKRLNLYGTSVSDAGVKTLASMKALKVLYIWQSKLSQKGLQSLQSARPDLQVVQGEIHFTPPDTNRLKAIK</sequence>
<reference evidence="3 4" key="1">
    <citation type="submission" date="2019-01" db="EMBL/GenBank/DDBJ databases">
        <title>Cytophagaceae bacterium strain CAR-16.</title>
        <authorList>
            <person name="Chen W.-M."/>
        </authorList>
    </citation>
    <scope>NUCLEOTIDE SEQUENCE [LARGE SCALE GENOMIC DNA]</scope>
    <source>
        <strain evidence="3 4">CAR-16</strain>
    </source>
</reference>
<feature type="transmembrane region" description="Helical" evidence="1">
    <location>
        <begin position="103"/>
        <end position="126"/>
    </location>
</feature>
<proteinExistence type="predicted"/>
<evidence type="ECO:0000313" key="3">
    <source>
        <dbReference type="EMBL" id="RXK48935.1"/>
    </source>
</evidence>
<feature type="transmembrane region" description="Helical" evidence="1">
    <location>
        <begin position="12"/>
        <end position="29"/>
    </location>
</feature>
<evidence type="ECO:0000256" key="1">
    <source>
        <dbReference type="SAM" id="Phobius"/>
    </source>
</evidence>
<evidence type="ECO:0000259" key="2">
    <source>
        <dbReference type="Pfam" id="PF07635"/>
    </source>
</evidence>
<dbReference type="SUPFAM" id="SSF52047">
    <property type="entry name" value="RNI-like"/>
    <property type="match status" value="1"/>
</dbReference>
<keyword evidence="1" id="KW-0812">Transmembrane</keyword>
<dbReference type="OrthoDB" id="713772at2"/>
<feature type="domain" description="Cytochrome C Planctomycete-type" evidence="2">
    <location>
        <begin position="178"/>
        <end position="237"/>
    </location>
</feature>
<feature type="transmembrane region" description="Helical" evidence="1">
    <location>
        <begin position="41"/>
        <end position="62"/>
    </location>
</feature>
<accession>A0A4Q1BZP6</accession>
<keyword evidence="1" id="KW-1133">Transmembrane helix</keyword>
<name>A0A4Q1BZP6_9BACT</name>
<protein>
    <recommendedName>
        <fullName evidence="2">Cytochrome C Planctomycete-type domain-containing protein</fullName>
    </recommendedName>
</protein>
<dbReference type="InterPro" id="IPR011429">
    <property type="entry name" value="Cyt_c_Planctomycete-type"/>
</dbReference>
<evidence type="ECO:0000313" key="4">
    <source>
        <dbReference type="Proteomes" id="UP000289455"/>
    </source>
</evidence>
<dbReference type="Proteomes" id="UP000289455">
    <property type="component" value="Unassembled WGS sequence"/>
</dbReference>
<comment type="caution">
    <text evidence="3">The sequence shown here is derived from an EMBL/GenBank/DDBJ whole genome shotgun (WGS) entry which is preliminary data.</text>
</comment>
<dbReference type="Pfam" id="PF07635">
    <property type="entry name" value="PSCyt1"/>
    <property type="match status" value="1"/>
</dbReference>
<dbReference type="PANTHER" id="PTHR35889:SF3">
    <property type="entry name" value="F-BOX DOMAIN-CONTAINING PROTEIN"/>
    <property type="match status" value="1"/>
</dbReference>
<organism evidence="3 4">
    <name type="scientific">Aquirufa rosea</name>
    <dbReference type="NCBI Taxonomy" id="2509241"/>
    <lineage>
        <taxon>Bacteria</taxon>
        <taxon>Pseudomonadati</taxon>
        <taxon>Bacteroidota</taxon>
        <taxon>Cytophagia</taxon>
        <taxon>Cytophagales</taxon>
        <taxon>Flectobacillaceae</taxon>
        <taxon>Aquirufa</taxon>
    </lineage>
</organism>
<dbReference type="Gene3D" id="3.80.10.10">
    <property type="entry name" value="Ribonuclease Inhibitor"/>
    <property type="match status" value="1"/>
</dbReference>
<keyword evidence="1" id="KW-0472">Membrane</keyword>
<keyword evidence="4" id="KW-1185">Reference proteome</keyword>
<gene>
    <name evidence="3" type="ORF">ESB04_08260</name>
</gene>
<dbReference type="PANTHER" id="PTHR35889">
    <property type="entry name" value="CYCLOINULO-OLIGOSACCHARIDE FRUCTANOTRANSFERASE-RELATED"/>
    <property type="match status" value="1"/>
</dbReference>